<evidence type="ECO:0000256" key="1">
    <source>
        <dbReference type="ARBA" id="ARBA00004123"/>
    </source>
</evidence>
<dbReference type="PANTHER" id="PTHR32263:SF19">
    <property type="entry name" value="OS03G0230300 PROTEIN"/>
    <property type="match status" value="1"/>
</dbReference>
<evidence type="ECO:0000259" key="8">
    <source>
        <dbReference type="PROSITE" id="PS51879"/>
    </source>
</evidence>
<name>A0A2P6PFV8_ROSCH</name>
<keyword evidence="10" id="KW-1185">Reference proteome</keyword>
<dbReference type="STRING" id="74649.A0A2P6PFV8"/>
<evidence type="ECO:0000313" key="9">
    <source>
        <dbReference type="EMBL" id="PRQ20811.1"/>
    </source>
</evidence>
<dbReference type="InterPro" id="IPR004170">
    <property type="entry name" value="WWE_dom"/>
</dbReference>
<dbReference type="Gramene" id="PRQ20811">
    <property type="protein sequence ID" value="PRQ20811"/>
    <property type="gene ID" value="RchiOBHm_Chr7g0232191"/>
</dbReference>
<feature type="domain" description="RST" evidence="8">
    <location>
        <begin position="400"/>
        <end position="471"/>
    </location>
</feature>
<protein>
    <submittedName>
        <fullName evidence="9">Putative WWE domain, poly(ADP-ribose) polymerase, catalytic domain, RST domain of plant</fullName>
    </submittedName>
</protein>
<feature type="compositionally biased region" description="Polar residues" evidence="5">
    <location>
        <begin position="185"/>
        <end position="207"/>
    </location>
</feature>
<feature type="region of interest" description="Disordered" evidence="5">
    <location>
        <begin position="167"/>
        <end position="208"/>
    </location>
</feature>
<evidence type="ECO:0000259" key="7">
    <source>
        <dbReference type="PROSITE" id="PS51059"/>
    </source>
</evidence>
<evidence type="ECO:0000256" key="5">
    <source>
        <dbReference type="SAM" id="MobiDB-lite"/>
    </source>
</evidence>
<comment type="caution">
    <text evidence="9">The sequence shown here is derived from an EMBL/GenBank/DDBJ whole genome shotgun (WGS) entry which is preliminary data.</text>
</comment>
<reference evidence="9 10" key="1">
    <citation type="journal article" date="2018" name="Nat. Genet.">
        <title>The Rosa genome provides new insights in the design of modern roses.</title>
        <authorList>
            <person name="Bendahmane M."/>
        </authorList>
    </citation>
    <scope>NUCLEOTIDE SEQUENCE [LARGE SCALE GENOMIC DNA]</scope>
    <source>
        <strain evidence="10">cv. Old Blush</strain>
    </source>
</reference>
<sequence>MASHAAADDQTLRADNFVKAVTVRVPSTPRKLRDDHGDDGDSTCCSARSSRAELAANFKRSVAPARVMFYESGSWTNFPGRVVELLRSGFFERKAVLHLEIEGSTYLFDFARMLQIDSGTGSQRSIAWIDDNGKCFFPRRFISDELGCGGSDSPKIEIEIRVDVSGRSSGKRKRDDEVGEEENEVTSFKRQAQPQTNPKPQSSSETWPNVKLLREGERAYTAVSNFFLKGIRRIDPAATISAIRQCVRSGPLDKARLEVFQKQIEITKAARGSANVVHAWYGASSRDIQGILTHGFGLPSKVSGSHGVGLYLSHLSLPFSSGLLQPDDNGEKHVLLCRVILGNVEKVEAGSQQCYPSSMEFDTGVDDPRTPTRYVVWPTNMNRHVLPECVVSYKPSDHVPGSLPRKYHVAELISRVRNSLPPSKVQQLSNLVHGLKAGKLARNDFCRQFRLVVGEQLLRSAIPEMRGSEQGST</sequence>
<gene>
    <name evidence="9" type="ORF">RchiOBHm_Chr7g0232191</name>
</gene>
<dbReference type="GO" id="GO:0003950">
    <property type="term" value="F:NAD+ poly-ADP-ribosyltransferase activity"/>
    <property type="evidence" value="ECO:0007669"/>
    <property type="project" value="InterPro"/>
</dbReference>
<dbReference type="InterPro" id="IPR057823">
    <property type="entry name" value="WWE_RCD1"/>
</dbReference>
<evidence type="ECO:0000259" key="6">
    <source>
        <dbReference type="PROSITE" id="PS50918"/>
    </source>
</evidence>
<dbReference type="InterPro" id="IPR037197">
    <property type="entry name" value="WWE_dom_sf"/>
</dbReference>
<evidence type="ECO:0000256" key="2">
    <source>
        <dbReference type="ARBA" id="ARBA00022473"/>
    </source>
</evidence>
<dbReference type="GO" id="GO:0005634">
    <property type="term" value="C:nucleus"/>
    <property type="evidence" value="ECO:0007669"/>
    <property type="project" value="UniProtKB-SubCell"/>
</dbReference>
<dbReference type="AlphaFoldDB" id="A0A2P6PFV8"/>
<dbReference type="OMA" id="MCEIDEN"/>
<dbReference type="SUPFAM" id="SSF117839">
    <property type="entry name" value="WWE domain"/>
    <property type="match status" value="1"/>
</dbReference>
<evidence type="ECO:0000313" key="10">
    <source>
        <dbReference type="Proteomes" id="UP000238479"/>
    </source>
</evidence>
<feature type="domain" description="WWE" evidence="6">
    <location>
        <begin position="53"/>
        <end position="128"/>
    </location>
</feature>
<dbReference type="PROSITE" id="PS50918">
    <property type="entry name" value="WWE"/>
    <property type="match status" value="1"/>
</dbReference>
<accession>A0A2P6PFV8</accession>
<evidence type="ECO:0000256" key="4">
    <source>
        <dbReference type="ARBA" id="ARBA00023242"/>
    </source>
</evidence>
<dbReference type="Pfam" id="PF23467">
    <property type="entry name" value="WWE_5"/>
    <property type="match status" value="1"/>
</dbReference>
<dbReference type="PROSITE" id="PS51879">
    <property type="entry name" value="RST"/>
    <property type="match status" value="1"/>
</dbReference>
<dbReference type="InterPro" id="IPR044964">
    <property type="entry name" value="RCD1/SRO1-5"/>
</dbReference>
<dbReference type="Pfam" id="PF12174">
    <property type="entry name" value="RST"/>
    <property type="match status" value="1"/>
</dbReference>
<dbReference type="EMBL" id="PDCK01000045">
    <property type="protein sequence ID" value="PRQ20811.1"/>
    <property type="molecule type" value="Genomic_DNA"/>
</dbReference>
<keyword evidence="4" id="KW-0539">Nucleus</keyword>
<evidence type="ECO:0000256" key="3">
    <source>
        <dbReference type="ARBA" id="ARBA00023016"/>
    </source>
</evidence>
<keyword evidence="2" id="KW-0217">Developmental protein</keyword>
<dbReference type="InterPro" id="IPR012317">
    <property type="entry name" value="Poly(ADP-ribose)pol_cat_dom"/>
</dbReference>
<dbReference type="Proteomes" id="UP000238479">
    <property type="component" value="Chromosome 7"/>
</dbReference>
<organism evidence="9 10">
    <name type="scientific">Rosa chinensis</name>
    <name type="common">China rose</name>
    <dbReference type="NCBI Taxonomy" id="74649"/>
    <lineage>
        <taxon>Eukaryota</taxon>
        <taxon>Viridiplantae</taxon>
        <taxon>Streptophyta</taxon>
        <taxon>Embryophyta</taxon>
        <taxon>Tracheophyta</taxon>
        <taxon>Spermatophyta</taxon>
        <taxon>Magnoliopsida</taxon>
        <taxon>eudicotyledons</taxon>
        <taxon>Gunneridae</taxon>
        <taxon>Pentapetalae</taxon>
        <taxon>rosids</taxon>
        <taxon>fabids</taxon>
        <taxon>Rosales</taxon>
        <taxon>Rosaceae</taxon>
        <taxon>Rosoideae</taxon>
        <taxon>Rosoideae incertae sedis</taxon>
        <taxon>Rosa</taxon>
    </lineage>
</organism>
<dbReference type="InterPro" id="IPR022003">
    <property type="entry name" value="RST"/>
</dbReference>
<dbReference type="PANTHER" id="PTHR32263">
    <property type="entry name" value="INACTIVE POLY [ADP-RIBOSE] POLYMERASE SRO4-RELATED"/>
    <property type="match status" value="1"/>
</dbReference>
<keyword evidence="3" id="KW-0346">Stress response</keyword>
<dbReference type="PROSITE" id="PS51059">
    <property type="entry name" value="PARP_CATALYTIC"/>
    <property type="match status" value="1"/>
</dbReference>
<dbReference type="SUPFAM" id="SSF56399">
    <property type="entry name" value="ADP-ribosylation"/>
    <property type="match status" value="1"/>
</dbReference>
<comment type="subcellular location">
    <subcellularLocation>
        <location evidence="1">Nucleus</location>
    </subcellularLocation>
</comment>
<feature type="domain" description="PARP catalytic" evidence="7">
    <location>
        <begin position="194"/>
        <end position="414"/>
    </location>
</feature>
<proteinExistence type="predicted"/>
<dbReference type="Gene3D" id="3.90.228.10">
    <property type="match status" value="1"/>
</dbReference>